<keyword evidence="3" id="KW-1185">Reference proteome</keyword>
<feature type="signal peptide" evidence="1">
    <location>
        <begin position="1"/>
        <end position="27"/>
    </location>
</feature>
<evidence type="ECO:0000313" key="2">
    <source>
        <dbReference type="EMBL" id="ANE43277.1"/>
    </source>
</evidence>
<proteinExistence type="predicted"/>
<gene>
    <name evidence="2" type="ORF">SU48_05280</name>
</gene>
<feature type="chain" id="PRO_5008000493" description="Lipoprotein" evidence="1">
    <location>
        <begin position="28"/>
        <end position="226"/>
    </location>
</feature>
<keyword evidence="1" id="KW-0732">Signal</keyword>
<name>A0A172T8K6_9DEIO</name>
<protein>
    <recommendedName>
        <fullName evidence="4">Lipoprotein</fullName>
    </recommendedName>
</protein>
<dbReference type="Proteomes" id="UP000077363">
    <property type="component" value="Chromosome"/>
</dbReference>
<organism evidence="2 3">
    <name type="scientific">Deinococcus puniceus</name>
    <dbReference type="NCBI Taxonomy" id="1182568"/>
    <lineage>
        <taxon>Bacteria</taxon>
        <taxon>Thermotogati</taxon>
        <taxon>Deinococcota</taxon>
        <taxon>Deinococci</taxon>
        <taxon>Deinococcales</taxon>
        <taxon>Deinococcaceae</taxon>
        <taxon>Deinococcus</taxon>
    </lineage>
</organism>
<accession>A0A172T8K6</accession>
<sequence>MSARMKARMNNRSLAASALFALPLLLASCGSVTGSQFSSQASVSGARIDVTIKRVFDKTSGQLKRIESLFVMNQPQVTFITRAGSVGGKIMSAQITVNDESGNRYADTSGQYVQNFGDRLWQGYACKAADGTVNAALDPDTCTFVNKVEYTRQQTFPTANNAGTIQLLTPRIGETATDDCINGPCPANLSMNVTFNIVDDLGRSQTLPVVKAPIPVFRISDTGVEE</sequence>
<dbReference type="KEGG" id="dpu:SU48_05280"/>
<reference evidence="2 3" key="1">
    <citation type="submission" date="2015-01" db="EMBL/GenBank/DDBJ databases">
        <title>Deinococcus puniceus/DY1/ whole genome sequencing.</title>
        <authorList>
            <person name="Kim M.K."/>
            <person name="Srinivasan S."/>
            <person name="Lee J.-J."/>
        </authorList>
    </citation>
    <scope>NUCLEOTIDE SEQUENCE [LARGE SCALE GENOMIC DNA]</scope>
    <source>
        <strain evidence="2 3">DY1</strain>
    </source>
</reference>
<dbReference type="PATRIC" id="fig|1182568.3.peg.1096"/>
<evidence type="ECO:0000313" key="3">
    <source>
        <dbReference type="Proteomes" id="UP000077363"/>
    </source>
</evidence>
<evidence type="ECO:0000256" key="1">
    <source>
        <dbReference type="SAM" id="SignalP"/>
    </source>
</evidence>
<dbReference type="AlphaFoldDB" id="A0A172T8K6"/>
<evidence type="ECO:0008006" key="4">
    <source>
        <dbReference type="Google" id="ProtNLM"/>
    </source>
</evidence>
<dbReference type="EMBL" id="CP011387">
    <property type="protein sequence ID" value="ANE43277.1"/>
    <property type="molecule type" value="Genomic_DNA"/>
</dbReference>
<dbReference type="STRING" id="1182568.SU48_05280"/>
<dbReference type="PROSITE" id="PS51257">
    <property type="entry name" value="PROKAR_LIPOPROTEIN"/>
    <property type="match status" value="1"/>
</dbReference>